<dbReference type="PANTHER" id="PTHR43162">
    <property type="match status" value="1"/>
</dbReference>
<name>A0A2G7HH11_9CLOT</name>
<keyword evidence="3" id="KW-1185">Reference proteome</keyword>
<dbReference type="InterPro" id="IPR051604">
    <property type="entry name" value="Ergot_Alk_Oxidoreductase"/>
</dbReference>
<feature type="domain" description="NmrA-like" evidence="1">
    <location>
        <begin position="4"/>
        <end position="242"/>
    </location>
</feature>
<sequence>MNIILGATGQIGTMLVDNLLEQGQPVKAVIRNYSKAQELKNKGVEVFITDSFEVEALKKAFHGGSSVFLLTPENRKCENFLNETQMIINNYREAILSSGITKVVGLSSVGAQHKSETGNLVASYMLEHAFSDLKIEQIFIRPTYYFSNWLGYLELVKEHGILPTFFPPGMELPMIAPSDVAKFLSKVMLCETPQEKMYEITGPHSYSSSDMAKIFEDVLNREVTLQQLLPEEWESTLIQAGFSTDGAKNFMLMTKAVIDGKTKYDTTNPIRFSTDFKKYLRNVI</sequence>
<organism evidence="2 3">
    <name type="scientific">Clostridium combesii</name>
    <dbReference type="NCBI Taxonomy" id="39481"/>
    <lineage>
        <taxon>Bacteria</taxon>
        <taxon>Bacillati</taxon>
        <taxon>Bacillota</taxon>
        <taxon>Clostridia</taxon>
        <taxon>Eubacteriales</taxon>
        <taxon>Clostridiaceae</taxon>
        <taxon>Clostridium</taxon>
    </lineage>
</organism>
<dbReference type="InterPro" id="IPR036291">
    <property type="entry name" value="NAD(P)-bd_dom_sf"/>
</dbReference>
<gene>
    <name evidence="2" type="ORF">CS538_09360</name>
</gene>
<dbReference type="RefSeq" id="WP_099839277.1">
    <property type="nucleotide sequence ID" value="NZ_PEIK01000006.1"/>
</dbReference>
<evidence type="ECO:0000313" key="2">
    <source>
        <dbReference type="EMBL" id="PIH04344.1"/>
    </source>
</evidence>
<dbReference type="Gene3D" id="3.90.25.10">
    <property type="entry name" value="UDP-galactose 4-epimerase, domain 1"/>
    <property type="match status" value="1"/>
</dbReference>
<dbReference type="Proteomes" id="UP000231322">
    <property type="component" value="Unassembled WGS sequence"/>
</dbReference>
<protein>
    <submittedName>
        <fullName evidence="2">Nucleoside-diphosphate sugar epimerase</fullName>
    </submittedName>
</protein>
<accession>A0A2G7HH11</accession>
<comment type="caution">
    <text evidence="2">The sequence shown here is derived from an EMBL/GenBank/DDBJ whole genome shotgun (WGS) entry which is preliminary data.</text>
</comment>
<dbReference type="SUPFAM" id="SSF51735">
    <property type="entry name" value="NAD(P)-binding Rossmann-fold domains"/>
    <property type="match status" value="1"/>
</dbReference>
<dbReference type="Gene3D" id="3.40.50.720">
    <property type="entry name" value="NAD(P)-binding Rossmann-like Domain"/>
    <property type="match status" value="1"/>
</dbReference>
<dbReference type="EMBL" id="PEIK01000006">
    <property type="protein sequence ID" value="PIH04344.1"/>
    <property type="molecule type" value="Genomic_DNA"/>
</dbReference>
<proteinExistence type="predicted"/>
<evidence type="ECO:0000313" key="3">
    <source>
        <dbReference type="Proteomes" id="UP000231322"/>
    </source>
</evidence>
<dbReference type="PANTHER" id="PTHR43162:SF1">
    <property type="entry name" value="PRESTALK A DIFFERENTIATION PROTEIN A"/>
    <property type="match status" value="1"/>
</dbReference>
<dbReference type="InterPro" id="IPR008030">
    <property type="entry name" value="NmrA-like"/>
</dbReference>
<evidence type="ECO:0000259" key="1">
    <source>
        <dbReference type="Pfam" id="PF05368"/>
    </source>
</evidence>
<dbReference type="Pfam" id="PF05368">
    <property type="entry name" value="NmrA"/>
    <property type="match status" value="1"/>
</dbReference>
<dbReference type="AlphaFoldDB" id="A0A2G7HH11"/>
<reference evidence="2 3" key="1">
    <citation type="submission" date="2017-10" db="EMBL/GenBank/DDBJ databases">
        <title>Reclassification of Eubacterium combesii and discrepancies in the nomenclature of botulinum neurotoxin producing clostridia. Request for an Opinion.</title>
        <authorList>
            <person name="Dobritsa A.P."/>
            <person name="Kutumbaka K.K."/>
            <person name="Samadpour M."/>
        </authorList>
    </citation>
    <scope>NUCLEOTIDE SEQUENCE [LARGE SCALE GENOMIC DNA]</scope>
    <source>
        <strain evidence="2 3">DSM 20696</strain>
    </source>
</reference>